<protein>
    <submittedName>
        <fullName evidence="2">Uncharacterized protein</fullName>
    </submittedName>
</protein>
<sequence>MNSSEREDGDNSPMDKRTPSLIPYIWDEDGGNDADDEALGTLSEFEDEIGPSAYDPIEHCSQSTDIGGPEWAKRY</sequence>
<accession>A0A9P3LCJ3</accession>
<evidence type="ECO:0000313" key="3">
    <source>
        <dbReference type="Proteomes" id="UP000703269"/>
    </source>
</evidence>
<evidence type="ECO:0000313" key="2">
    <source>
        <dbReference type="EMBL" id="GJE89263.1"/>
    </source>
</evidence>
<gene>
    <name evidence="2" type="ORF">PsYK624_053600</name>
</gene>
<reference evidence="2 3" key="1">
    <citation type="submission" date="2021-08" db="EMBL/GenBank/DDBJ databases">
        <title>Draft Genome Sequence of Phanerochaete sordida strain YK-624.</title>
        <authorList>
            <person name="Mori T."/>
            <person name="Dohra H."/>
            <person name="Suzuki T."/>
            <person name="Kawagishi H."/>
            <person name="Hirai H."/>
        </authorList>
    </citation>
    <scope>NUCLEOTIDE SEQUENCE [LARGE SCALE GENOMIC DNA]</scope>
    <source>
        <strain evidence="2 3">YK-624</strain>
    </source>
</reference>
<dbReference type="AlphaFoldDB" id="A0A9P3LCJ3"/>
<comment type="caution">
    <text evidence="2">The sequence shown here is derived from an EMBL/GenBank/DDBJ whole genome shotgun (WGS) entry which is preliminary data.</text>
</comment>
<keyword evidence="3" id="KW-1185">Reference proteome</keyword>
<dbReference type="Proteomes" id="UP000703269">
    <property type="component" value="Unassembled WGS sequence"/>
</dbReference>
<feature type="region of interest" description="Disordered" evidence="1">
    <location>
        <begin position="52"/>
        <end position="75"/>
    </location>
</feature>
<feature type="compositionally biased region" description="Acidic residues" evidence="1">
    <location>
        <begin position="26"/>
        <end position="35"/>
    </location>
</feature>
<name>A0A9P3LCJ3_9APHY</name>
<evidence type="ECO:0000256" key="1">
    <source>
        <dbReference type="SAM" id="MobiDB-lite"/>
    </source>
</evidence>
<organism evidence="2 3">
    <name type="scientific">Phanerochaete sordida</name>
    <dbReference type="NCBI Taxonomy" id="48140"/>
    <lineage>
        <taxon>Eukaryota</taxon>
        <taxon>Fungi</taxon>
        <taxon>Dikarya</taxon>
        <taxon>Basidiomycota</taxon>
        <taxon>Agaricomycotina</taxon>
        <taxon>Agaricomycetes</taxon>
        <taxon>Polyporales</taxon>
        <taxon>Phanerochaetaceae</taxon>
        <taxon>Phanerochaete</taxon>
    </lineage>
</organism>
<dbReference type="EMBL" id="BPQB01000012">
    <property type="protein sequence ID" value="GJE89263.1"/>
    <property type="molecule type" value="Genomic_DNA"/>
</dbReference>
<proteinExistence type="predicted"/>
<feature type="region of interest" description="Disordered" evidence="1">
    <location>
        <begin position="1"/>
        <end position="35"/>
    </location>
</feature>